<feature type="transmembrane region" description="Helical" evidence="1">
    <location>
        <begin position="73"/>
        <end position="95"/>
    </location>
</feature>
<evidence type="ECO:0000313" key="2">
    <source>
        <dbReference type="EMBL" id="KAJ7652542.1"/>
    </source>
</evidence>
<keyword evidence="3" id="KW-1185">Reference proteome</keyword>
<sequence length="222" mass="24783">MSADCQDFEYAATACKGSPPARLQHLDFNLDGYFLEYFVCWILFPESLLDVSSLHSLVCPVDIPRNHRSIQHLLSASANTLTFVCTLILFLAIALDGAALDLRTLRQLYTLTLDRREYIDDAPRRRCIASDLLFPPPQQQLALVVNVHATWPPPTRVQLAGIDRVLGVHPCIGSVTVNLFPDFKKVPPAKELVDVSGTFVWEMPLLMKMLGTRGALRVLQLA</sequence>
<gene>
    <name evidence="2" type="ORF">B0H17DRAFT_1147370</name>
</gene>
<keyword evidence="1" id="KW-0812">Transmembrane</keyword>
<accession>A0AAD7CLQ1</accession>
<organism evidence="2 3">
    <name type="scientific">Mycena rosella</name>
    <name type="common">Pink bonnet</name>
    <name type="synonym">Agaricus rosellus</name>
    <dbReference type="NCBI Taxonomy" id="1033263"/>
    <lineage>
        <taxon>Eukaryota</taxon>
        <taxon>Fungi</taxon>
        <taxon>Dikarya</taxon>
        <taxon>Basidiomycota</taxon>
        <taxon>Agaricomycotina</taxon>
        <taxon>Agaricomycetes</taxon>
        <taxon>Agaricomycetidae</taxon>
        <taxon>Agaricales</taxon>
        <taxon>Marasmiineae</taxon>
        <taxon>Mycenaceae</taxon>
        <taxon>Mycena</taxon>
    </lineage>
</organism>
<dbReference type="Proteomes" id="UP001221757">
    <property type="component" value="Unassembled WGS sequence"/>
</dbReference>
<dbReference type="EMBL" id="JARKIE010000347">
    <property type="protein sequence ID" value="KAJ7652542.1"/>
    <property type="molecule type" value="Genomic_DNA"/>
</dbReference>
<comment type="caution">
    <text evidence="2">The sequence shown here is derived from an EMBL/GenBank/DDBJ whole genome shotgun (WGS) entry which is preliminary data.</text>
</comment>
<name>A0AAD7CLQ1_MYCRO</name>
<keyword evidence="1" id="KW-1133">Transmembrane helix</keyword>
<evidence type="ECO:0000313" key="3">
    <source>
        <dbReference type="Proteomes" id="UP001221757"/>
    </source>
</evidence>
<reference evidence="2" key="1">
    <citation type="submission" date="2023-03" db="EMBL/GenBank/DDBJ databases">
        <title>Massive genome expansion in bonnet fungi (Mycena s.s.) driven by repeated elements and novel gene families across ecological guilds.</title>
        <authorList>
            <consortium name="Lawrence Berkeley National Laboratory"/>
            <person name="Harder C.B."/>
            <person name="Miyauchi S."/>
            <person name="Viragh M."/>
            <person name="Kuo A."/>
            <person name="Thoen E."/>
            <person name="Andreopoulos B."/>
            <person name="Lu D."/>
            <person name="Skrede I."/>
            <person name="Drula E."/>
            <person name="Henrissat B."/>
            <person name="Morin E."/>
            <person name="Kohler A."/>
            <person name="Barry K."/>
            <person name="LaButti K."/>
            <person name="Morin E."/>
            <person name="Salamov A."/>
            <person name="Lipzen A."/>
            <person name="Mereny Z."/>
            <person name="Hegedus B."/>
            <person name="Baldrian P."/>
            <person name="Stursova M."/>
            <person name="Weitz H."/>
            <person name="Taylor A."/>
            <person name="Grigoriev I.V."/>
            <person name="Nagy L.G."/>
            <person name="Martin F."/>
            <person name="Kauserud H."/>
        </authorList>
    </citation>
    <scope>NUCLEOTIDE SEQUENCE</scope>
    <source>
        <strain evidence="2">CBHHK067</strain>
    </source>
</reference>
<keyword evidence="1" id="KW-0472">Membrane</keyword>
<evidence type="ECO:0000256" key="1">
    <source>
        <dbReference type="SAM" id="Phobius"/>
    </source>
</evidence>
<proteinExistence type="predicted"/>
<protein>
    <submittedName>
        <fullName evidence="2">Uncharacterized protein</fullName>
    </submittedName>
</protein>
<dbReference type="AlphaFoldDB" id="A0AAD7CLQ1"/>